<comment type="function">
    <text evidence="2 10">Reversible hydration of carbon dioxide.</text>
</comment>
<dbReference type="SMART" id="SM01057">
    <property type="entry name" value="Carb_anhydrase"/>
    <property type="match status" value="1"/>
</dbReference>
<evidence type="ECO:0000256" key="6">
    <source>
        <dbReference type="ARBA" id="ARBA00022723"/>
    </source>
</evidence>
<dbReference type="Proteomes" id="UP001652600">
    <property type="component" value="Chromosome 4"/>
</dbReference>
<comment type="cofactor">
    <cofactor evidence="1 10">
        <name>Zn(2+)</name>
        <dbReference type="ChEBI" id="CHEBI:29105"/>
    </cofactor>
</comment>
<feature type="domain" description="Alpha-carbonic anhydrase" evidence="11">
    <location>
        <begin position="32"/>
        <end position="267"/>
    </location>
</feature>
<dbReference type="AlphaFoldDB" id="A0A1S3B6D5"/>
<dbReference type="GO" id="GO:0009570">
    <property type="term" value="C:chloroplast stroma"/>
    <property type="evidence" value="ECO:0007669"/>
    <property type="project" value="UniProtKB-SubCell"/>
</dbReference>
<comment type="catalytic activity">
    <reaction evidence="9 10">
        <text>hydrogencarbonate + H(+) = CO2 + H2O</text>
        <dbReference type="Rhea" id="RHEA:10748"/>
        <dbReference type="ChEBI" id="CHEBI:15377"/>
        <dbReference type="ChEBI" id="CHEBI:15378"/>
        <dbReference type="ChEBI" id="CHEBI:16526"/>
        <dbReference type="ChEBI" id="CHEBI:17544"/>
        <dbReference type="EC" id="4.2.1.1"/>
    </reaction>
</comment>
<dbReference type="eggNOG" id="KOG0382">
    <property type="taxonomic scope" value="Eukaryota"/>
</dbReference>
<keyword evidence="6 10" id="KW-0479">Metal-binding</keyword>
<feature type="chain" id="PRO_5045012847" description="Carbonic anhydrase" evidence="10">
    <location>
        <begin position="31"/>
        <end position="277"/>
    </location>
</feature>
<accession>A0A1S3B6D5</accession>
<gene>
    <name evidence="13" type="primary">LOC103486516</name>
</gene>
<dbReference type="InterPro" id="IPR023561">
    <property type="entry name" value="Carbonic_anhydrase_a-class"/>
</dbReference>
<evidence type="ECO:0000256" key="7">
    <source>
        <dbReference type="ARBA" id="ARBA00022833"/>
    </source>
</evidence>
<keyword evidence="10" id="KW-0732">Signal</keyword>
<keyword evidence="8 10" id="KW-0456">Lyase</keyword>
<dbReference type="InterPro" id="IPR001148">
    <property type="entry name" value="CA_dom"/>
</dbReference>
<dbReference type="InterPro" id="IPR018338">
    <property type="entry name" value="Carbonic_anhydrase_a-class_CS"/>
</dbReference>
<evidence type="ECO:0000256" key="5">
    <source>
        <dbReference type="ARBA" id="ARBA00012925"/>
    </source>
</evidence>
<evidence type="ECO:0000313" key="12">
    <source>
        <dbReference type="Proteomes" id="UP001652600"/>
    </source>
</evidence>
<dbReference type="InterPro" id="IPR036398">
    <property type="entry name" value="CA_dom_sf"/>
</dbReference>
<dbReference type="GeneID" id="103486516"/>
<dbReference type="PANTHER" id="PTHR18952">
    <property type="entry name" value="CARBONIC ANHYDRASE"/>
    <property type="match status" value="1"/>
</dbReference>
<organism evidence="12 13">
    <name type="scientific">Cucumis melo</name>
    <name type="common">Muskmelon</name>
    <dbReference type="NCBI Taxonomy" id="3656"/>
    <lineage>
        <taxon>Eukaryota</taxon>
        <taxon>Viridiplantae</taxon>
        <taxon>Streptophyta</taxon>
        <taxon>Embryophyta</taxon>
        <taxon>Tracheophyta</taxon>
        <taxon>Spermatophyta</taxon>
        <taxon>Magnoliopsida</taxon>
        <taxon>eudicotyledons</taxon>
        <taxon>Gunneridae</taxon>
        <taxon>Pentapetalae</taxon>
        <taxon>rosids</taxon>
        <taxon>fabids</taxon>
        <taxon>Cucurbitales</taxon>
        <taxon>Cucurbitaceae</taxon>
        <taxon>Benincaseae</taxon>
        <taxon>Cucumis</taxon>
    </lineage>
</organism>
<sequence length="277" mass="31886">METLKKQTHLLILAMFCMVWLSLLSKTVKGDEKFNYDPCSKKGPKYWGELKKEWEICKKGKIQSPIALSKWTADYYYEAFSDLTIDHIPAKAYLNNDGHEIIVDWSTGNAGSIKINNMDYQLQNFHWHHPSEHTLDGKTYPLELHMVHMNIATNDKAVVGVVFEYGRPDPFISLIEKDIKDLDSEEDKKYLEKMDPRIAMVDGIRKYFRYIGSLTTPPCTEGVIWSVMEKVQTVSPDQVKILKDAVKEEKNARPLQKVNGREVFYFDPSSRGSVAAE</sequence>
<dbReference type="SUPFAM" id="SSF51069">
    <property type="entry name" value="Carbonic anhydrase"/>
    <property type="match status" value="1"/>
</dbReference>
<evidence type="ECO:0000256" key="4">
    <source>
        <dbReference type="ARBA" id="ARBA00006365"/>
    </source>
</evidence>
<keyword evidence="7 10" id="KW-0862">Zinc</keyword>
<dbReference type="RefSeq" id="XP_008442726.2">
    <property type="nucleotide sequence ID" value="XM_008444504.3"/>
</dbReference>
<dbReference type="PROSITE" id="PS51144">
    <property type="entry name" value="ALPHA_CA_2"/>
    <property type="match status" value="1"/>
</dbReference>
<evidence type="ECO:0000259" key="11">
    <source>
        <dbReference type="PROSITE" id="PS51144"/>
    </source>
</evidence>
<dbReference type="GO" id="GO:0004089">
    <property type="term" value="F:carbonate dehydratase activity"/>
    <property type="evidence" value="ECO:0007669"/>
    <property type="project" value="UniProtKB-UniRule"/>
</dbReference>
<reference evidence="13" key="1">
    <citation type="submission" date="2025-08" db="UniProtKB">
        <authorList>
            <consortium name="RefSeq"/>
        </authorList>
    </citation>
    <scope>IDENTIFICATION</scope>
    <source>
        <tissue evidence="13">Stem</tissue>
    </source>
</reference>
<dbReference type="Gene3D" id="3.10.200.10">
    <property type="entry name" value="Alpha carbonic anhydrase"/>
    <property type="match status" value="1"/>
</dbReference>
<dbReference type="GO" id="GO:0006730">
    <property type="term" value="P:one-carbon metabolic process"/>
    <property type="evidence" value="ECO:0007669"/>
    <property type="project" value="TreeGrafter"/>
</dbReference>
<dbReference type="CDD" id="cd03124">
    <property type="entry name" value="alpha_CA_prokaryotic_like"/>
    <property type="match status" value="1"/>
</dbReference>
<evidence type="ECO:0000256" key="10">
    <source>
        <dbReference type="RuleBase" id="RU367011"/>
    </source>
</evidence>
<comment type="similarity">
    <text evidence="4">Belongs to the alpha-class carbonic anhydrase family.</text>
</comment>
<dbReference type="EC" id="4.2.1.1" evidence="5 10"/>
<comment type="subcellular location">
    <subcellularLocation>
        <location evidence="3">Plastid</location>
        <location evidence="3">Chloroplast stroma</location>
    </subcellularLocation>
</comment>
<name>A0A1S3B6D5_CUCME</name>
<proteinExistence type="inferred from homology"/>
<dbReference type="KEGG" id="cmo:103486516"/>
<evidence type="ECO:0000256" key="9">
    <source>
        <dbReference type="ARBA" id="ARBA00048348"/>
    </source>
</evidence>
<dbReference type="Pfam" id="PF00194">
    <property type="entry name" value="Carb_anhydrase"/>
    <property type="match status" value="1"/>
</dbReference>
<dbReference type="InterPro" id="IPR041891">
    <property type="entry name" value="Alpha_CA_prokaryot-like"/>
</dbReference>
<comment type="similarity">
    <text evidence="10">Belongs to the alpha-carbonic anhydrase family.</text>
</comment>
<evidence type="ECO:0000256" key="3">
    <source>
        <dbReference type="ARBA" id="ARBA00004470"/>
    </source>
</evidence>
<evidence type="ECO:0000256" key="1">
    <source>
        <dbReference type="ARBA" id="ARBA00001947"/>
    </source>
</evidence>
<dbReference type="PANTHER" id="PTHR18952:SF253">
    <property type="entry name" value="OS08G0470200 PROTEIN"/>
    <property type="match status" value="1"/>
</dbReference>
<feature type="signal peptide" evidence="10">
    <location>
        <begin position="1"/>
        <end position="30"/>
    </location>
</feature>
<evidence type="ECO:0000256" key="8">
    <source>
        <dbReference type="ARBA" id="ARBA00023239"/>
    </source>
</evidence>
<keyword evidence="12" id="KW-1185">Reference proteome</keyword>
<dbReference type="PROSITE" id="PS00162">
    <property type="entry name" value="ALPHA_CA_1"/>
    <property type="match status" value="1"/>
</dbReference>
<dbReference type="InParanoid" id="A0A1S3B6D5"/>
<evidence type="ECO:0000256" key="2">
    <source>
        <dbReference type="ARBA" id="ARBA00002904"/>
    </source>
</evidence>
<dbReference type="GO" id="GO:0008270">
    <property type="term" value="F:zinc ion binding"/>
    <property type="evidence" value="ECO:0007669"/>
    <property type="project" value="UniProtKB-UniRule"/>
</dbReference>
<evidence type="ECO:0000313" key="13">
    <source>
        <dbReference type="RefSeq" id="XP_008442726.2"/>
    </source>
</evidence>
<protein>
    <recommendedName>
        <fullName evidence="5 10">Carbonic anhydrase</fullName>
        <ecNumber evidence="5 10">4.2.1.1</ecNumber>
    </recommendedName>
</protein>